<dbReference type="InterPro" id="IPR005467">
    <property type="entry name" value="His_kinase_dom"/>
</dbReference>
<evidence type="ECO:0000259" key="15">
    <source>
        <dbReference type="PROSITE" id="PS50109"/>
    </source>
</evidence>
<evidence type="ECO:0000256" key="8">
    <source>
        <dbReference type="ARBA" id="ARBA00022741"/>
    </source>
</evidence>
<evidence type="ECO:0000256" key="1">
    <source>
        <dbReference type="ARBA" id="ARBA00000085"/>
    </source>
</evidence>
<dbReference type="Proteomes" id="UP000192343">
    <property type="component" value="Unassembled WGS sequence"/>
</dbReference>
<evidence type="ECO:0000256" key="9">
    <source>
        <dbReference type="ARBA" id="ARBA00022777"/>
    </source>
</evidence>
<dbReference type="Pfam" id="PF02518">
    <property type="entry name" value="HATPase_c"/>
    <property type="match status" value="1"/>
</dbReference>
<evidence type="ECO:0000256" key="2">
    <source>
        <dbReference type="ARBA" id="ARBA00004651"/>
    </source>
</evidence>
<dbReference type="InterPro" id="IPR035965">
    <property type="entry name" value="PAS-like_dom_sf"/>
</dbReference>
<dbReference type="GO" id="GO:0005886">
    <property type="term" value="C:plasma membrane"/>
    <property type="evidence" value="ECO:0007669"/>
    <property type="project" value="UniProtKB-SubCell"/>
</dbReference>
<gene>
    <name evidence="17" type="ORF">B4O97_15690</name>
</gene>
<keyword evidence="4" id="KW-1003">Cell membrane</keyword>
<dbReference type="InterPro" id="IPR039506">
    <property type="entry name" value="SPOB_a"/>
</dbReference>
<evidence type="ECO:0000259" key="16">
    <source>
        <dbReference type="PROSITE" id="PS50112"/>
    </source>
</evidence>
<dbReference type="AlphaFoldDB" id="A0A1Y1RUK9"/>
<dbReference type="SMART" id="SM00387">
    <property type="entry name" value="HATPase_c"/>
    <property type="match status" value="1"/>
</dbReference>
<protein>
    <recommendedName>
        <fullName evidence="3">histidine kinase</fullName>
        <ecNumber evidence="3">2.7.13.3</ecNumber>
    </recommendedName>
</protein>
<dbReference type="PROSITE" id="PS50109">
    <property type="entry name" value="HIS_KIN"/>
    <property type="match status" value="1"/>
</dbReference>
<evidence type="ECO:0000256" key="7">
    <source>
        <dbReference type="ARBA" id="ARBA00022692"/>
    </source>
</evidence>
<accession>A0A1Y1RUK9</accession>
<dbReference type="CDD" id="cd00130">
    <property type="entry name" value="PAS"/>
    <property type="match status" value="1"/>
</dbReference>
<dbReference type="STRING" id="1963862.B4O97_15690"/>
<dbReference type="GO" id="GO:0005524">
    <property type="term" value="F:ATP binding"/>
    <property type="evidence" value="ECO:0007669"/>
    <property type="project" value="UniProtKB-KW"/>
</dbReference>
<dbReference type="InterPro" id="IPR029151">
    <property type="entry name" value="Sensor-like_sf"/>
</dbReference>
<keyword evidence="9" id="KW-0418">Kinase</keyword>
<dbReference type="Pfam" id="PF14689">
    <property type="entry name" value="SPOB_a"/>
    <property type="match status" value="1"/>
</dbReference>
<keyword evidence="6" id="KW-0808">Transferase</keyword>
<comment type="caution">
    <text evidence="17">The sequence shown here is derived from an EMBL/GenBank/DDBJ whole genome shotgun (WGS) entry which is preliminary data.</text>
</comment>
<comment type="catalytic activity">
    <reaction evidence="1">
        <text>ATP + protein L-histidine = ADP + protein N-phospho-L-histidine.</text>
        <dbReference type="EC" id="2.7.13.3"/>
    </reaction>
</comment>
<proteinExistence type="predicted"/>
<evidence type="ECO:0000256" key="13">
    <source>
        <dbReference type="ARBA" id="ARBA00023136"/>
    </source>
</evidence>
<evidence type="ECO:0000313" key="17">
    <source>
        <dbReference type="EMBL" id="ORC32736.1"/>
    </source>
</evidence>
<dbReference type="SUPFAM" id="SSF55785">
    <property type="entry name" value="PYP-like sensor domain (PAS domain)"/>
    <property type="match status" value="1"/>
</dbReference>
<reference evidence="17 18" key="1">
    <citation type="submission" date="2017-03" db="EMBL/GenBank/DDBJ databases">
        <title>Draft Genome sequence of Marispirochaeta sp. strain JC444.</title>
        <authorList>
            <person name="Shivani Y."/>
            <person name="Subhash Y."/>
            <person name="Sasikala C."/>
            <person name="Ramana C."/>
        </authorList>
    </citation>
    <scope>NUCLEOTIDE SEQUENCE [LARGE SCALE GENOMIC DNA]</scope>
    <source>
        <strain evidence="17 18">JC444</strain>
    </source>
</reference>
<dbReference type="InterPro" id="IPR033463">
    <property type="entry name" value="sCache_3"/>
</dbReference>
<dbReference type="InterPro" id="IPR016120">
    <property type="entry name" value="Sig_transdc_His_kin_SpoOB"/>
</dbReference>
<dbReference type="Gene3D" id="3.30.450.20">
    <property type="entry name" value="PAS domain"/>
    <property type="match status" value="2"/>
</dbReference>
<keyword evidence="8" id="KW-0547">Nucleotide-binding</keyword>
<dbReference type="InterPro" id="IPR003594">
    <property type="entry name" value="HATPase_dom"/>
</dbReference>
<evidence type="ECO:0000256" key="12">
    <source>
        <dbReference type="ARBA" id="ARBA00023012"/>
    </source>
</evidence>
<feature type="domain" description="PAS" evidence="16">
    <location>
        <begin position="223"/>
        <end position="257"/>
    </location>
</feature>
<keyword evidence="7 14" id="KW-0812">Transmembrane</keyword>
<dbReference type="SUPFAM" id="SSF103190">
    <property type="entry name" value="Sensory domain-like"/>
    <property type="match status" value="1"/>
</dbReference>
<evidence type="ECO:0000256" key="6">
    <source>
        <dbReference type="ARBA" id="ARBA00022679"/>
    </source>
</evidence>
<dbReference type="SUPFAM" id="SSF55890">
    <property type="entry name" value="Sporulation response regulatory protein Spo0B"/>
    <property type="match status" value="1"/>
</dbReference>
<sequence>MAVLSTLAGNMKLSRKISLFIILILICTVFITSFFFLSQWLDSLRFQMSSQAMDLAETLSRAAQIRENISSPNGDIIIQREMERIRLHTRIQSIQIANVEGLIYAHSLESEIGKRTGNPLLRMVLESGEAARREERSLTSPSFQAAAPIYHRGILSGAVLVELSYGRIYQENRRNIMIIAAVALITLGCGIVLARLLSTNIKKSIFGLEPVEIARLLTQQDLILSTFDLGVVFSDQDGSTSMINPAARKLLGLSPEDKDIRIGPFEEGPREYQSRNGRVLLCRSYPVIDHHKEEAGRVTVFEDLTEARRRAEELTGMRQLTSALRAQNHEFLNKLHSISGLIQLKEYDEALRFISDAAGHRGELTAVLTHRIREPAIAGLLLSKYNRAAEARISVTIDEESCLSSSSPFITPQDLSTILGNLLENAYEELRGKEGGEIFVGIYEGEHSLQCCVEDNGRGIPDHIRESLFRRGVSTKGDSRGIGLALVKEIIDRLGGTIQIDGVHGTSVDLDIPGSKERQA</sequence>
<keyword evidence="11 14" id="KW-1133">Transmembrane helix</keyword>
<feature type="domain" description="Histidine kinase" evidence="15">
    <location>
        <begin position="326"/>
        <end position="516"/>
    </location>
</feature>
<keyword evidence="10" id="KW-0067">ATP-binding</keyword>
<dbReference type="PANTHER" id="PTHR43547">
    <property type="entry name" value="TWO-COMPONENT HISTIDINE KINASE"/>
    <property type="match status" value="1"/>
</dbReference>
<organism evidence="17 18">
    <name type="scientific">Marispirochaeta aestuarii</name>
    <dbReference type="NCBI Taxonomy" id="1963862"/>
    <lineage>
        <taxon>Bacteria</taxon>
        <taxon>Pseudomonadati</taxon>
        <taxon>Spirochaetota</taxon>
        <taxon>Spirochaetia</taxon>
        <taxon>Spirochaetales</taxon>
        <taxon>Spirochaetaceae</taxon>
        <taxon>Marispirochaeta</taxon>
    </lineage>
</organism>
<evidence type="ECO:0000256" key="4">
    <source>
        <dbReference type="ARBA" id="ARBA00022475"/>
    </source>
</evidence>
<dbReference type="SUPFAM" id="SSF55874">
    <property type="entry name" value="ATPase domain of HSP90 chaperone/DNA topoisomerase II/histidine kinase"/>
    <property type="match status" value="1"/>
</dbReference>
<dbReference type="EC" id="2.7.13.3" evidence="3"/>
<name>A0A1Y1RUK9_9SPIO</name>
<evidence type="ECO:0000256" key="5">
    <source>
        <dbReference type="ARBA" id="ARBA00022553"/>
    </source>
</evidence>
<dbReference type="InterPro" id="IPR036890">
    <property type="entry name" value="HATPase_C_sf"/>
</dbReference>
<comment type="subcellular location">
    <subcellularLocation>
        <location evidence="2">Cell membrane</location>
        <topology evidence="2">Multi-pass membrane protein</topology>
    </subcellularLocation>
</comment>
<evidence type="ECO:0000256" key="11">
    <source>
        <dbReference type="ARBA" id="ARBA00022989"/>
    </source>
</evidence>
<dbReference type="InterPro" id="IPR000014">
    <property type="entry name" value="PAS"/>
</dbReference>
<keyword evidence="12" id="KW-0902">Two-component regulatory system</keyword>
<keyword evidence="13 14" id="KW-0472">Membrane</keyword>
<dbReference type="Gene3D" id="3.30.565.10">
    <property type="entry name" value="Histidine kinase-like ATPase, C-terminal domain"/>
    <property type="match status" value="1"/>
</dbReference>
<dbReference type="InterPro" id="IPR004358">
    <property type="entry name" value="Sig_transdc_His_kin-like_C"/>
</dbReference>
<feature type="transmembrane region" description="Helical" evidence="14">
    <location>
        <begin position="20"/>
        <end position="41"/>
    </location>
</feature>
<feature type="transmembrane region" description="Helical" evidence="14">
    <location>
        <begin position="176"/>
        <end position="197"/>
    </location>
</feature>
<dbReference type="Gene3D" id="1.10.287.130">
    <property type="match status" value="1"/>
</dbReference>
<evidence type="ECO:0000256" key="3">
    <source>
        <dbReference type="ARBA" id="ARBA00012438"/>
    </source>
</evidence>
<dbReference type="PANTHER" id="PTHR43547:SF10">
    <property type="entry name" value="SENSOR HISTIDINE KINASE DCUS"/>
    <property type="match status" value="1"/>
</dbReference>
<evidence type="ECO:0000256" key="10">
    <source>
        <dbReference type="ARBA" id="ARBA00022840"/>
    </source>
</evidence>
<evidence type="ECO:0000256" key="14">
    <source>
        <dbReference type="SAM" id="Phobius"/>
    </source>
</evidence>
<keyword evidence="5" id="KW-0597">Phosphoprotein</keyword>
<dbReference type="EMBL" id="MWQY01000020">
    <property type="protein sequence ID" value="ORC32736.1"/>
    <property type="molecule type" value="Genomic_DNA"/>
</dbReference>
<dbReference type="PRINTS" id="PR00344">
    <property type="entry name" value="BCTRLSENSOR"/>
</dbReference>
<dbReference type="GO" id="GO:0000155">
    <property type="term" value="F:phosphorelay sensor kinase activity"/>
    <property type="evidence" value="ECO:0007669"/>
    <property type="project" value="InterPro"/>
</dbReference>
<dbReference type="PROSITE" id="PS50112">
    <property type="entry name" value="PAS"/>
    <property type="match status" value="1"/>
</dbReference>
<dbReference type="Pfam" id="PF17203">
    <property type="entry name" value="sCache_3_2"/>
    <property type="match status" value="1"/>
</dbReference>
<keyword evidence="18" id="KW-1185">Reference proteome</keyword>
<evidence type="ECO:0000313" key="18">
    <source>
        <dbReference type="Proteomes" id="UP000192343"/>
    </source>
</evidence>